<protein>
    <submittedName>
        <fullName evidence="1">Uncharacterized protein</fullName>
    </submittedName>
</protein>
<accession>A0ABQ7LP01</accession>
<name>A0ABQ7LP01_BRACM</name>
<evidence type="ECO:0000313" key="1">
    <source>
        <dbReference type="EMBL" id="KAG5388308.1"/>
    </source>
</evidence>
<reference evidence="1 2" key="1">
    <citation type="submission" date="2021-03" db="EMBL/GenBank/DDBJ databases">
        <authorList>
            <person name="King G.J."/>
            <person name="Bancroft I."/>
            <person name="Baten A."/>
            <person name="Bloomfield J."/>
            <person name="Borpatragohain P."/>
            <person name="He Z."/>
            <person name="Irish N."/>
            <person name="Irwin J."/>
            <person name="Liu K."/>
            <person name="Mauleon R.P."/>
            <person name="Moore J."/>
            <person name="Morris R."/>
            <person name="Ostergaard L."/>
            <person name="Wang B."/>
            <person name="Wells R."/>
        </authorList>
    </citation>
    <scope>NUCLEOTIDE SEQUENCE [LARGE SCALE GENOMIC DNA]</scope>
    <source>
        <strain evidence="1">R-o-18</strain>
        <tissue evidence="1">Leaf</tissue>
    </source>
</reference>
<gene>
    <name evidence="1" type="primary">A08p009030.1_BraROA</name>
    <name evidence="1" type="ORF">IGI04_029849</name>
</gene>
<sequence length="116" mass="13891">MEDFDLGGKPKLFHNLGVNSKFYLNLGGCVGRLLFKFYMNLIHEKTFYGRLMEHLWKTPEKLKKDFDLGGKPKLFQNLGENHKFYLNSEIRERFHSFRVRNITFLLQSFEKKKENV</sequence>
<keyword evidence="2" id="KW-1185">Reference proteome</keyword>
<comment type="caution">
    <text evidence="1">The sequence shown here is derived from an EMBL/GenBank/DDBJ whole genome shotgun (WGS) entry which is preliminary data.</text>
</comment>
<proteinExistence type="predicted"/>
<dbReference type="EMBL" id="JADBGQ010000007">
    <property type="protein sequence ID" value="KAG5388308.1"/>
    <property type="molecule type" value="Genomic_DNA"/>
</dbReference>
<organism evidence="1 2">
    <name type="scientific">Brassica rapa subsp. trilocularis</name>
    <dbReference type="NCBI Taxonomy" id="1813537"/>
    <lineage>
        <taxon>Eukaryota</taxon>
        <taxon>Viridiplantae</taxon>
        <taxon>Streptophyta</taxon>
        <taxon>Embryophyta</taxon>
        <taxon>Tracheophyta</taxon>
        <taxon>Spermatophyta</taxon>
        <taxon>Magnoliopsida</taxon>
        <taxon>eudicotyledons</taxon>
        <taxon>Gunneridae</taxon>
        <taxon>Pentapetalae</taxon>
        <taxon>rosids</taxon>
        <taxon>malvids</taxon>
        <taxon>Brassicales</taxon>
        <taxon>Brassicaceae</taxon>
        <taxon>Brassiceae</taxon>
        <taxon>Brassica</taxon>
    </lineage>
</organism>
<dbReference type="Proteomes" id="UP000823674">
    <property type="component" value="Chromosome A08"/>
</dbReference>
<evidence type="ECO:0000313" key="2">
    <source>
        <dbReference type="Proteomes" id="UP000823674"/>
    </source>
</evidence>